<evidence type="ECO:0000313" key="8">
    <source>
        <dbReference type="Proteomes" id="UP000515955"/>
    </source>
</evidence>
<reference evidence="7 8" key="1">
    <citation type="submission" date="2020-08" db="EMBL/GenBank/DDBJ databases">
        <title>Genome sequence of Sphingomonas rhizophila KACC 19189T.</title>
        <authorList>
            <person name="Hyun D.-W."/>
            <person name="Bae J.-W."/>
        </authorList>
    </citation>
    <scope>NUCLEOTIDE SEQUENCE [LARGE SCALE GENOMIC DNA]</scope>
    <source>
        <strain evidence="7 8">KACC 19189</strain>
    </source>
</reference>
<dbReference type="AlphaFoldDB" id="A0A7G9SC27"/>
<evidence type="ECO:0000256" key="1">
    <source>
        <dbReference type="ARBA" id="ARBA00023235"/>
    </source>
</evidence>
<comment type="catalytic activity">
    <reaction evidence="2">
        <text>UDP-N-acetyl-alpha-D-glucosamine = UDP-N-acetyl-alpha-D-mannosamine</text>
        <dbReference type="Rhea" id="RHEA:17213"/>
        <dbReference type="ChEBI" id="CHEBI:57705"/>
        <dbReference type="ChEBI" id="CHEBI:68623"/>
        <dbReference type="EC" id="5.1.3.14"/>
    </reaction>
</comment>
<dbReference type="CDD" id="cd03786">
    <property type="entry name" value="GTB_UDP-GlcNAc_2-Epimerase"/>
    <property type="match status" value="1"/>
</dbReference>
<evidence type="ECO:0000256" key="3">
    <source>
        <dbReference type="ARBA" id="ARBA00038209"/>
    </source>
</evidence>
<name>A0A7G9SC27_9SPHN</name>
<dbReference type="Proteomes" id="UP000515955">
    <property type="component" value="Chromosome"/>
</dbReference>
<dbReference type="EMBL" id="CP060717">
    <property type="protein sequence ID" value="QNN65402.1"/>
    <property type="molecule type" value="Genomic_DNA"/>
</dbReference>
<feature type="domain" description="UDP-N-acetylglucosamine 2-epimerase" evidence="6">
    <location>
        <begin position="23"/>
        <end position="348"/>
    </location>
</feature>
<evidence type="ECO:0000256" key="5">
    <source>
        <dbReference type="RuleBase" id="RU003513"/>
    </source>
</evidence>
<proteinExistence type="inferred from homology"/>
<dbReference type="SUPFAM" id="SSF53756">
    <property type="entry name" value="UDP-Glycosyltransferase/glycogen phosphorylase"/>
    <property type="match status" value="1"/>
</dbReference>
<dbReference type="PANTHER" id="PTHR43174:SF2">
    <property type="entry name" value="UDP-N-ACETYLGLUCOSAMINE 2-EPIMERASE"/>
    <property type="match status" value="1"/>
</dbReference>
<organism evidence="7 8">
    <name type="scientific">Sphingomonas rhizophila</name>
    <dbReference type="NCBI Taxonomy" id="2071607"/>
    <lineage>
        <taxon>Bacteria</taxon>
        <taxon>Pseudomonadati</taxon>
        <taxon>Pseudomonadota</taxon>
        <taxon>Alphaproteobacteria</taxon>
        <taxon>Sphingomonadales</taxon>
        <taxon>Sphingomonadaceae</taxon>
        <taxon>Sphingomonas</taxon>
    </lineage>
</organism>
<evidence type="ECO:0000259" key="6">
    <source>
        <dbReference type="Pfam" id="PF02350"/>
    </source>
</evidence>
<dbReference type="InterPro" id="IPR003331">
    <property type="entry name" value="UDP_GlcNAc_Epimerase_2_dom"/>
</dbReference>
<dbReference type="GO" id="GO:0008761">
    <property type="term" value="F:UDP-N-acetylglucosamine 2-epimerase activity"/>
    <property type="evidence" value="ECO:0007669"/>
    <property type="project" value="UniProtKB-EC"/>
</dbReference>
<dbReference type="EC" id="5.1.3.14" evidence="4"/>
<evidence type="ECO:0000256" key="2">
    <source>
        <dbReference type="ARBA" id="ARBA00036080"/>
    </source>
</evidence>
<keyword evidence="8" id="KW-1185">Reference proteome</keyword>
<dbReference type="NCBIfam" id="TIGR00236">
    <property type="entry name" value="wecB"/>
    <property type="match status" value="1"/>
</dbReference>
<gene>
    <name evidence="7" type="primary">wecB</name>
    <name evidence="7" type="ORF">H9L12_01880</name>
</gene>
<dbReference type="KEGG" id="srhi:H9L12_01880"/>
<dbReference type="RefSeq" id="WP_187542394.1">
    <property type="nucleotide sequence ID" value="NZ_CP060717.1"/>
</dbReference>
<evidence type="ECO:0000313" key="7">
    <source>
        <dbReference type="EMBL" id="QNN65402.1"/>
    </source>
</evidence>
<dbReference type="Pfam" id="PF02350">
    <property type="entry name" value="Epimerase_2"/>
    <property type="match status" value="1"/>
</dbReference>
<accession>A0A7G9SC27</accession>
<evidence type="ECO:0000256" key="4">
    <source>
        <dbReference type="ARBA" id="ARBA00038858"/>
    </source>
</evidence>
<sequence length="366" mass="39740">MIGTRPEAIKLVPVAHSLARAGAAVHLYFTGQHPGLEPAAHGLDAFPCTPLQQPGLPDPHEHVDRVANGLARIWKFRGPDMVMVQGDTSSALGGARAAVASGIPLAHVEAGLRSFDSRQPWPEEDFRIEIDRVSDLLFAPTSTSASNLISERCQGQVHITGNTGIDAGVADRGLPGKAPRHWPAGRFNILVTCHRRENWGVGFAAVSAALVELTRRPRIRIDVVLHPNPRVSEAMFEQLGHNASIRLLPPLSHAAMLEAMLRSDLILSDSGGVQEEAPTLGVPLLVLRDKTERPEGVEQGAMRLVGTDSRRIIASVDEIAGDRKLRANMSQQRFPFGDGQAAPRIAAAALQWLDREYRDRSEPRRA</sequence>
<dbReference type="Gene3D" id="3.40.50.2000">
    <property type="entry name" value="Glycogen Phosphorylase B"/>
    <property type="match status" value="2"/>
</dbReference>
<dbReference type="InterPro" id="IPR029767">
    <property type="entry name" value="WecB-like"/>
</dbReference>
<protein>
    <recommendedName>
        <fullName evidence="4">UDP-N-acetylglucosamine 2-epimerase (non-hydrolyzing)</fullName>
        <ecNumber evidence="4">5.1.3.14</ecNumber>
    </recommendedName>
</protein>
<keyword evidence="1 5" id="KW-0413">Isomerase</keyword>
<comment type="similarity">
    <text evidence="3 5">Belongs to the UDP-N-acetylglucosamine 2-epimerase family.</text>
</comment>
<dbReference type="PANTHER" id="PTHR43174">
    <property type="entry name" value="UDP-N-ACETYLGLUCOSAMINE 2-EPIMERASE"/>
    <property type="match status" value="1"/>
</dbReference>